<evidence type="ECO:0000313" key="2">
    <source>
        <dbReference type="Proteomes" id="UP000479000"/>
    </source>
</evidence>
<accession>A0A6H5GY18</accession>
<feature type="non-terminal residue" evidence="1">
    <location>
        <position position="59"/>
    </location>
</feature>
<dbReference type="Proteomes" id="UP000479000">
    <property type="component" value="Unassembled WGS sequence"/>
</dbReference>
<protein>
    <submittedName>
        <fullName evidence="1">Uncharacterized protein</fullName>
    </submittedName>
</protein>
<reference evidence="1 2" key="1">
    <citation type="submission" date="2020-02" db="EMBL/GenBank/DDBJ databases">
        <authorList>
            <person name="Ferguson B K."/>
        </authorList>
    </citation>
    <scope>NUCLEOTIDE SEQUENCE [LARGE SCALE GENOMIC DNA]</scope>
</reference>
<keyword evidence="2" id="KW-1185">Reference proteome</keyword>
<gene>
    <name evidence="1" type="ORF">NTEN_LOCUS13195</name>
</gene>
<dbReference type="AlphaFoldDB" id="A0A6H5GY18"/>
<dbReference type="EMBL" id="CADCXU010019853">
    <property type="protein sequence ID" value="CAB0007949.1"/>
    <property type="molecule type" value="Genomic_DNA"/>
</dbReference>
<sequence length="59" mass="6821">MTRQLLIHLIFVMVDQQVTVRLLSRAISRLKGHVRRSIPEVVEDVQIAYCKVCEESPES</sequence>
<name>A0A6H5GY18_9HEMI</name>
<evidence type="ECO:0000313" key="1">
    <source>
        <dbReference type="EMBL" id="CAB0007949.1"/>
    </source>
</evidence>
<organism evidence="1 2">
    <name type="scientific">Nesidiocoris tenuis</name>
    <dbReference type="NCBI Taxonomy" id="355587"/>
    <lineage>
        <taxon>Eukaryota</taxon>
        <taxon>Metazoa</taxon>
        <taxon>Ecdysozoa</taxon>
        <taxon>Arthropoda</taxon>
        <taxon>Hexapoda</taxon>
        <taxon>Insecta</taxon>
        <taxon>Pterygota</taxon>
        <taxon>Neoptera</taxon>
        <taxon>Paraneoptera</taxon>
        <taxon>Hemiptera</taxon>
        <taxon>Heteroptera</taxon>
        <taxon>Panheteroptera</taxon>
        <taxon>Cimicomorpha</taxon>
        <taxon>Miridae</taxon>
        <taxon>Dicyphina</taxon>
        <taxon>Nesidiocoris</taxon>
    </lineage>
</organism>
<proteinExistence type="predicted"/>